<organism evidence="6 7">
    <name type="scientific">Mus spicilegus</name>
    <name type="common">Mound-building mouse</name>
    <dbReference type="NCBI Taxonomy" id="10103"/>
    <lineage>
        <taxon>Eukaryota</taxon>
        <taxon>Metazoa</taxon>
        <taxon>Chordata</taxon>
        <taxon>Craniata</taxon>
        <taxon>Vertebrata</taxon>
        <taxon>Euteleostomi</taxon>
        <taxon>Mammalia</taxon>
        <taxon>Eutheria</taxon>
        <taxon>Euarchontoglires</taxon>
        <taxon>Glires</taxon>
        <taxon>Rodentia</taxon>
        <taxon>Myomorpha</taxon>
        <taxon>Muroidea</taxon>
        <taxon>Muridae</taxon>
        <taxon>Murinae</taxon>
        <taxon>Mus</taxon>
        <taxon>Mus</taxon>
    </lineage>
</organism>
<evidence type="ECO:0000256" key="5">
    <source>
        <dbReference type="ARBA" id="ARBA00023306"/>
    </source>
</evidence>
<dbReference type="GeneTree" id="ENSGT00390000013790"/>
<evidence type="ECO:0000256" key="4">
    <source>
        <dbReference type="ARBA" id="ARBA00022776"/>
    </source>
</evidence>
<dbReference type="PANTHER" id="PTHR14728:SF2">
    <property type="entry name" value="PROTEIN AURORA BOREALIS"/>
    <property type="match status" value="1"/>
</dbReference>
<dbReference type="Proteomes" id="UP000694415">
    <property type="component" value="Unplaced"/>
</dbReference>
<reference evidence="6" key="1">
    <citation type="submission" date="2025-08" db="UniProtKB">
        <authorList>
            <consortium name="Ensembl"/>
        </authorList>
    </citation>
    <scope>IDENTIFICATION</scope>
</reference>
<evidence type="ECO:0000313" key="6">
    <source>
        <dbReference type="Ensembl" id="ENSMSIP00000019717.1"/>
    </source>
</evidence>
<sequence length="126" mass="14090">MGDVSELKMQITPETPGRIPVLNPFESPSDYSNLHEQTLASPSIFKSTKLPTPGKFRWSIDQLAIINPVEIDPEEIHRQASYLRLSRFLLKMSLCPLPGLIMMENSLQSFIPVNVSTLQKPGAKSL</sequence>
<keyword evidence="7" id="KW-1185">Reference proteome</keyword>
<evidence type="ECO:0000313" key="7">
    <source>
        <dbReference type="Proteomes" id="UP000694415"/>
    </source>
</evidence>
<keyword evidence="5" id="KW-0131">Cell cycle</keyword>
<accession>A0A8C6HDL4</accession>
<comment type="similarity">
    <text evidence="1">Belongs to the BORA family.</text>
</comment>
<reference evidence="6" key="2">
    <citation type="submission" date="2025-09" db="UniProtKB">
        <authorList>
            <consortium name="Ensembl"/>
        </authorList>
    </citation>
    <scope>IDENTIFICATION</scope>
</reference>
<evidence type="ECO:0000256" key="1">
    <source>
        <dbReference type="ARBA" id="ARBA00010963"/>
    </source>
</evidence>
<dbReference type="Pfam" id="PF15280">
    <property type="entry name" value="BORA_N"/>
    <property type="match status" value="1"/>
</dbReference>
<dbReference type="GO" id="GO:0005634">
    <property type="term" value="C:nucleus"/>
    <property type="evidence" value="ECO:0007669"/>
    <property type="project" value="TreeGrafter"/>
</dbReference>
<evidence type="ECO:0000256" key="2">
    <source>
        <dbReference type="ARBA" id="ARBA00020055"/>
    </source>
</evidence>
<evidence type="ECO:0000256" key="3">
    <source>
        <dbReference type="ARBA" id="ARBA00022618"/>
    </source>
</evidence>
<name>A0A8C6HDL4_MUSSI</name>
<dbReference type="GO" id="GO:0005737">
    <property type="term" value="C:cytoplasm"/>
    <property type="evidence" value="ECO:0007669"/>
    <property type="project" value="TreeGrafter"/>
</dbReference>
<dbReference type="Ensembl" id="ENSMSIT00000024896.1">
    <property type="protein sequence ID" value="ENSMSIP00000019717.1"/>
    <property type="gene ID" value="ENSMSIG00000016734.1"/>
</dbReference>
<dbReference type="PANTHER" id="PTHR14728">
    <property type="entry name" value="PROTEIN AURORA BOREALIS"/>
    <property type="match status" value="1"/>
</dbReference>
<keyword evidence="4" id="KW-0498">Mitosis</keyword>
<dbReference type="GO" id="GO:0051301">
    <property type="term" value="P:cell division"/>
    <property type="evidence" value="ECO:0007669"/>
    <property type="project" value="UniProtKB-KW"/>
</dbReference>
<dbReference type="GO" id="GO:0060236">
    <property type="term" value="P:regulation of mitotic spindle organization"/>
    <property type="evidence" value="ECO:0007669"/>
    <property type="project" value="TreeGrafter"/>
</dbReference>
<dbReference type="InterPro" id="IPR023252">
    <property type="entry name" value="Aurora_borealis_protein"/>
</dbReference>
<dbReference type="AlphaFoldDB" id="A0A8C6HDL4"/>
<proteinExistence type="inferred from homology"/>
<protein>
    <recommendedName>
        <fullName evidence="2">Protein aurora borealis</fullName>
    </recommendedName>
</protein>
<dbReference type="GO" id="GO:0019901">
    <property type="term" value="F:protein kinase binding"/>
    <property type="evidence" value="ECO:0007669"/>
    <property type="project" value="TreeGrafter"/>
</dbReference>
<dbReference type="GO" id="GO:0007088">
    <property type="term" value="P:regulation of mitotic nuclear division"/>
    <property type="evidence" value="ECO:0007669"/>
    <property type="project" value="TreeGrafter"/>
</dbReference>
<keyword evidence="3" id="KW-0132">Cell division</keyword>
<dbReference type="PRINTS" id="PR02038">
    <property type="entry name" value="AURORABORA"/>
</dbReference>